<dbReference type="SUPFAM" id="SSF57667">
    <property type="entry name" value="beta-beta-alpha zinc fingers"/>
    <property type="match status" value="2"/>
</dbReference>
<evidence type="ECO:0000256" key="3">
    <source>
        <dbReference type="ARBA" id="ARBA00022771"/>
    </source>
</evidence>
<evidence type="ECO:0000259" key="7">
    <source>
        <dbReference type="PROSITE" id="PS50157"/>
    </source>
</evidence>
<dbReference type="GO" id="GO:0005667">
    <property type="term" value="C:transcription regulator complex"/>
    <property type="evidence" value="ECO:0007669"/>
    <property type="project" value="TreeGrafter"/>
</dbReference>
<dbReference type="EMBL" id="SPLM01000073">
    <property type="protein sequence ID" value="TMW63063.1"/>
    <property type="molecule type" value="Genomic_DNA"/>
</dbReference>
<feature type="compositionally biased region" description="Low complexity" evidence="6">
    <location>
        <begin position="34"/>
        <end position="46"/>
    </location>
</feature>
<protein>
    <recommendedName>
        <fullName evidence="7">C2H2-type domain-containing protein</fullName>
    </recommendedName>
</protein>
<dbReference type="PROSITE" id="PS00028">
    <property type="entry name" value="ZINC_FINGER_C2H2_1"/>
    <property type="match status" value="4"/>
</dbReference>
<feature type="region of interest" description="Disordered" evidence="6">
    <location>
        <begin position="1"/>
        <end position="69"/>
    </location>
</feature>
<dbReference type="GO" id="GO:0000978">
    <property type="term" value="F:RNA polymerase II cis-regulatory region sequence-specific DNA binding"/>
    <property type="evidence" value="ECO:0007669"/>
    <property type="project" value="TreeGrafter"/>
</dbReference>
<evidence type="ECO:0000256" key="1">
    <source>
        <dbReference type="ARBA" id="ARBA00022723"/>
    </source>
</evidence>
<dbReference type="PANTHER" id="PTHR14003:SF19">
    <property type="entry name" value="YY2 TRANSCRIPTION FACTOR"/>
    <property type="match status" value="1"/>
</dbReference>
<dbReference type="FunFam" id="3.30.160.60:FF:000358">
    <property type="entry name" value="zinc finger protein 24"/>
    <property type="match status" value="1"/>
</dbReference>
<comment type="caution">
    <text evidence="8">The sequence shown here is derived from an EMBL/GenBank/DDBJ whole genome shotgun (WGS) entry which is preliminary data.</text>
</comment>
<dbReference type="PANTHER" id="PTHR14003">
    <property type="entry name" value="TRANSCRIPTIONAL REPRESSOR PROTEIN YY"/>
    <property type="match status" value="1"/>
</dbReference>
<dbReference type="GO" id="GO:0000785">
    <property type="term" value="C:chromatin"/>
    <property type="evidence" value="ECO:0007669"/>
    <property type="project" value="TreeGrafter"/>
</dbReference>
<dbReference type="FunFam" id="3.30.160.60:FF:000125">
    <property type="entry name" value="Putative zinc finger protein 143"/>
    <property type="match status" value="1"/>
</dbReference>
<feature type="domain" description="C2H2-type" evidence="7">
    <location>
        <begin position="99"/>
        <end position="128"/>
    </location>
</feature>
<dbReference type="Proteomes" id="UP000794436">
    <property type="component" value="Unassembled WGS sequence"/>
</dbReference>
<keyword evidence="3 5" id="KW-0863">Zinc-finger</keyword>
<sequence>MLALLHQTVGPSGTDASSEDDHQVKHETSSLRVSASAHSPTTPSATVIRPPMLASDPRSPSIKEADRPFQCQEPGCGRRFNRKFTLSEHMKTHTGEKPYVCPVVTCGKRFSTSGNLARHKRLHASIKPFECSIDGCKRSFPNELKLQQHLKIHLGGKTHMCKAPGCGKSFSTAGNLTRHMKNHHHGNVHSHAMLGLHHDSQSPVSVATTQIAGEHPLQSMYAPATHVPLTSYATLHPPAYHTSSSQPSMANLYYSFTHANTHSHDASHHPLHGGASSFPHQSFHPPMYEDMHGVHGFHGGDGPAPSLFDDVIRFELGHPRLI</sequence>
<name>A0A8K1CHG7_PYTOL</name>
<feature type="domain" description="C2H2-type" evidence="7">
    <location>
        <begin position="159"/>
        <end position="189"/>
    </location>
</feature>
<dbReference type="GO" id="GO:0000981">
    <property type="term" value="F:DNA-binding transcription factor activity, RNA polymerase II-specific"/>
    <property type="evidence" value="ECO:0007669"/>
    <property type="project" value="TreeGrafter"/>
</dbReference>
<dbReference type="Gene3D" id="3.30.160.60">
    <property type="entry name" value="Classic Zinc Finger"/>
    <property type="match status" value="4"/>
</dbReference>
<evidence type="ECO:0000256" key="5">
    <source>
        <dbReference type="PROSITE-ProRule" id="PRU00042"/>
    </source>
</evidence>
<organism evidence="8 9">
    <name type="scientific">Pythium oligandrum</name>
    <name type="common">Mycoparasitic fungus</name>
    <dbReference type="NCBI Taxonomy" id="41045"/>
    <lineage>
        <taxon>Eukaryota</taxon>
        <taxon>Sar</taxon>
        <taxon>Stramenopiles</taxon>
        <taxon>Oomycota</taxon>
        <taxon>Peronosporomycetes</taxon>
        <taxon>Pythiales</taxon>
        <taxon>Pythiaceae</taxon>
        <taxon>Pythium</taxon>
    </lineage>
</organism>
<dbReference type="FunFam" id="3.30.160.60:FF:000446">
    <property type="entry name" value="Zinc finger protein"/>
    <property type="match status" value="1"/>
</dbReference>
<feature type="domain" description="C2H2-type" evidence="7">
    <location>
        <begin position="69"/>
        <end position="98"/>
    </location>
</feature>
<evidence type="ECO:0000256" key="6">
    <source>
        <dbReference type="SAM" id="MobiDB-lite"/>
    </source>
</evidence>
<keyword evidence="2" id="KW-0677">Repeat</keyword>
<proteinExistence type="predicted"/>
<dbReference type="InterPro" id="IPR013087">
    <property type="entry name" value="Znf_C2H2_type"/>
</dbReference>
<dbReference type="SMART" id="SM00355">
    <property type="entry name" value="ZnF_C2H2"/>
    <property type="match status" value="4"/>
</dbReference>
<feature type="compositionally biased region" description="Basic and acidic residues" evidence="6">
    <location>
        <begin position="19"/>
        <end position="29"/>
    </location>
</feature>
<evidence type="ECO:0000313" key="9">
    <source>
        <dbReference type="Proteomes" id="UP000794436"/>
    </source>
</evidence>
<dbReference type="GO" id="GO:0008270">
    <property type="term" value="F:zinc ion binding"/>
    <property type="evidence" value="ECO:0007669"/>
    <property type="project" value="UniProtKB-KW"/>
</dbReference>
<evidence type="ECO:0000313" key="8">
    <source>
        <dbReference type="EMBL" id="TMW63063.1"/>
    </source>
</evidence>
<feature type="domain" description="C2H2-type" evidence="7">
    <location>
        <begin position="129"/>
        <end position="158"/>
    </location>
</feature>
<keyword evidence="9" id="KW-1185">Reference proteome</keyword>
<dbReference type="PROSITE" id="PS50157">
    <property type="entry name" value="ZINC_FINGER_C2H2_2"/>
    <property type="match status" value="4"/>
</dbReference>
<dbReference type="InterPro" id="IPR036236">
    <property type="entry name" value="Znf_C2H2_sf"/>
</dbReference>
<dbReference type="OrthoDB" id="105697at2759"/>
<accession>A0A8K1CHG7</accession>
<dbReference type="Pfam" id="PF00096">
    <property type="entry name" value="zf-C2H2"/>
    <property type="match status" value="4"/>
</dbReference>
<evidence type="ECO:0000256" key="2">
    <source>
        <dbReference type="ARBA" id="ARBA00022737"/>
    </source>
</evidence>
<dbReference type="AlphaFoldDB" id="A0A8K1CHG7"/>
<feature type="region of interest" description="Disordered" evidence="6">
    <location>
        <begin position="263"/>
        <end position="284"/>
    </location>
</feature>
<gene>
    <name evidence="8" type="ORF">Poli38472_005681</name>
</gene>
<dbReference type="GO" id="GO:0031519">
    <property type="term" value="C:PcG protein complex"/>
    <property type="evidence" value="ECO:0007669"/>
    <property type="project" value="TreeGrafter"/>
</dbReference>
<keyword evidence="4" id="KW-0862">Zinc</keyword>
<evidence type="ECO:0000256" key="4">
    <source>
        <dbReference type="ARBA" id="ARBA00022833"/>
    </source>
</evidence>
<reference evidence="8" key="1">
    <citation type="submission" date="2019-03" db="EMBL/GenBank/DDBJ databases">
        <title>Long read genome sequence of the mycoparasitic Pythium oligandrum ATCC 38472 isolated from sugarbeet rhizosphere.</title>
        <authorList>
            <person name="Gaulin E."/>
        </authorList>
    </citation>
    <scope>NUCLEOTIDE SEQUENCE</scope>
    <source>
        <strain evidence="8">ATCC 38472_TT</strain>
    </source>
</reference>
<keyword evidence="1" id="KW-0479">Metal-binding</keyword>